<feature type="domain" description="Tn3 transposase DDE" evidence="1">
    <location>
        <begin position="2"/>
        <end position="199"/>
    </location>
</feature>
<protein>
    <recommendedName>
        <fullName evidence="1">Tn3 transposase DDE domain-containing protein</fullName>
    </recommendedName>
</protein>
<reference evidence="3" key="1">
    <citation type="journal article" date="2019" name="Int. J. Syst. Evol. Microbiol.">
        <title>The Global Catalogue of Microorganisms (GCM) 10K type strain sequencing project: providing services to taxonomists for standard genome sequencing and annotation.</title>
        <authorList>
            <consortium name="The Broad Institute Genomics Platform"/>
            <consortium name="The Broad Institute Genome Sequencing Center for Infectious Disease"/>
            <person name="Wu L."/>
            <person name="Ma J."/>
        </authorList>
    </citation>
    <scope>NUCLEOTIDE SEQUENCE [LARGE SCALE GENOMIC DNA]</scope>
    <source>
        <strain evidence="3">JCM 14545</strain>
    </source>
</reference>
<evidence type="ECO:0000313" key="2">
    <source>
        <dbReference type="EMBL" id="GAA1938548.1"/>
    </source>
</evidence>
<evidence type="ECO:0000259" key="1">
    <source>
        <dbReference type="Pfam" id="PF01526"/>
    </source>
</evidence>
<dbReference type="EMBL" id="BAAANN010000001">
    <property type="protein sequence ID" value="GAA1938548.1"/>
    <property type="molecule type" value="Genomic_DNA"/>
</dbReference>
<accession>A0ABP5BDA8</accession>
<comment type="caution">
    <text evidence="2">The sequence shown here is derived from an EMBL/GenBank/DDBJ whole genome shotgun (WGS) entry which is preliminary data.</text>
</comment>
<gene>
    <name evidence="2" type="ORF">GCM10009754_01980</name>
</gene>
<keyword evidence="3" id="KW-1185">Reference proteome</keyword>
<dbReference type="Pfam" id="PF01526">
    <property type="entry name" value="DDE_Tnp_Tn3"/>
    <property type="match status" value="1"/>
</dbReference>
<dbReference type="InterPro" id="IPR002513">
    <property type="entry name" value="Tn3_Tnp_DDE_dom"/>
</dbReference>
<proteinExistence type="predicted"/>
<organism evidence="2 3">
    <name type="scientific">Amycolatopsis minnesotensis</name>
    <dbReference type="NCBI Taxonomy" id="337894"/>
    <lineage>
        <taxon>Bacteria</taxon>
        <taxon>Bacillati</taxon>
        <taxon>Actinomycetota</taxon>
        <taxon>Actinomycetes</taxon>
        <taxon>Pseudonocardiales</taxon>
        <taxon>Pseudonocardiaceae</taxon>
        <taxon>Amycolatopsis</taxon>
    </lineage>
</organism>
<evidence type="ECO:0000313" key="3">
    <source>
        <dbReference type="Proteomes" id="UP001501116"/>
    </source>
</evidence>
<sequence length="200" mass="22407">MTDQHTTYGTKIIVATKREAHYVLDEILGNATDIPITEHATDTHGVTLVNFGLQLSPRIRDLGKITRYRTGSKSEVESAFPLTGPLMTRELNTDLIAEHWDELLRLAGSLKFGHATASLLVGKLSASSRQNALAAALKEYGALRRTIYAARYLSDPAYRRKISRQLNKGESLHALKRDLLYAHEGMVRARHLDQQTEQAW</sequence>
<dbReference type="Proteomes" id="UP001501116">
    <property type="component" value="Unassembled WGS sequence"/>
</dbReference>
<name>A0ABP5BDA8_9PSEU</name>